<protein>
    <recommendedName>
        <fullName evidence="3">TIGR02453 family protein</fullName>
    </recommendedName>
</protein>
<dbReference type="AlphaFoldDB" id="A0A0P7C0H3"/>
<organism evidence="1 2">
    <name type="scientific">Jiulongibacter sediminis</name>
    <dbReference type="NCBI Taxonomy" id="1605367"/>
    <lineage>
        <taxon>Bacteria</taxon>
        <taxon>Pseudomonadati</taxon>
        <taxon>Bacteroidota</taxon>
        <taxon>Cytophagia</taxon>
        <taxon>Cytophagales</taxon>
        <taxon>Leadbetterellaceae</taxon>
        <taxon>Jiulongibacter</taxon>
    </lineage>
</organism>
<keyword evidence="2" id="KW-1185">Reference proteome</keyword>
<dbReference type="Proteomes" id="UP000050454">
    <property type="component" value="Unassembled WGS sequence"/>
</dbReference>
<gene>
    <name evidence="1" type="ORF">AFM12_13385</name>
</gene>
<dbReference type="PANTHER" id="PTHR36452:SF1">
    <property type="entry name" value="DUF2461 DOMAIN-CONTAINING PROTEIN"/>
    <property type="match status" value="1"/>
</dbReference>
<proteinExistence type="predicted"/>
<sequence>MQEVYAYLQKLKENNNRLWFEQHRDEYEACLEKMVKFADDLLIEMNSHDVIENPSGKKCLHRIYRDTRFSRDKTPYKKHWGGRLKRAGAHRRGSYYFHFEPGNSFLGGGFWGPNKDDLKQIRMHLAAEPSEYLEVIKSKEFKAAFGEVRGEQLKTSPKDFDADHENVELLRYKQFLLVMPLKDEDIFEPNLAARVSDNFKKMRPYFEVMSAYLTTDLNGEELI</sequence>
<evidence type="ECO:0000313" key="1">
    <source>
        <dbReference type="EMBL" id="KPM47499.1"/>
    </source>
</evidence>
<dbReference type="InterPro" id="IPR012808">
    <property type="entry name" value="CHP02453"/>
</dbReference>
<dbReference type="RefSeq" id="WP_055149068.1">
    <property type="nucleotide sequence ID" value="NZ_JXSZ01000010.1"/>
</dbReference>
<dbReference type="InterPro" id="IPR015996">
    <property type="entry name" value="UCP028451"/>
</dbReference>
<evidence type="ECO:0000313" key="2">
    <source>
        <dbReference type="Proteomes" id="UP000050454"/>
    </source>
</evidence>
<dbReference type="Pfam" id="PF09365">
    <property type="entry name" value="DUF2461"/>
    <property type="match status" value="1"/>
</dbReference>
<dbReference type="NCBIfam" id="TIGR02453">
    <property type="entry name" value="TIGR02453 family protein"/>
    <property type="match status" value="1"/>
</dbReference>
<dbReference type="PIRSF" id="PIRSF028451">
    <property type="entry name" value="UCP028451"/>
    <property type="match status" value="1"/>
</dbReference>
<accession>A0A0P7C0H3</accession>
<dbReference type="PANTHER" id="PTHR36452">
    <property type="entry name" value="CHROMOSOME 12, WHOLE GENOME SHOTGUN SEQUENCE"/>
    <property type="match status" value="1"/>
</dbReference>
<dbReference type="PATRIC" id="fig|1605367.3.peg.70"/>
<comment type="caution">
    <text evidence="1">The sequence shown here is derived from an EMBL/GenBank/DDBJ whole genome shotgun (WGS) entry which is preliminary data.</text>
</comment>
<name>A0A0P7C0H3_9BACT</name>
<dbReference type="STRING" id="1605367.AFM12_13385"/>
<dbReference type="EMBL" id="LGTQ01000010">
    <property type="protein sequence ID" value="KPM47499.1"/>
    <property type="molecule type" value="Genomic_DNA"/>
</dbReference>
<dbReference type="OrthoDB" id="9794241at2"/>
<reference evidence="1 2" key="1">
    <citation type="submission" date="2015-07" db="EMBL/GenBank/DDBJ databases">
        <title>The draft genome sequence of Leadbetterella sp. JN14-9.</title>
        <authorList>
            <person name="Liu Y."/>
            <person name="Du J."/>
            <person name="Shao Z."/>
        </authorList>
    </citation>
    <scope>NUCLEOTIDE SEQUENCE [LARGE SCALE GENOMIC DNA]</scope>
    <source>
        <strain evidence="1 2">JN14-9</strain>
    </source>
</reference>
<evidence type="ECO:0008006" key="3">
    <source>
        <dbReference type="Google" id="ProtNLM"/>
    </source>
</evidence>